<dbReference type="EMBL" id="BPLQ01012187">
    <property type="protein sequence ID" value="GIY63479.1"/>
    <property type="molecule type" value="Genomic_DNA"/>
</dbReference>
<evidence type="ECO:0000313" key="1">
    <source>
        <dbReference type="EMBL" id="GIY63479.1"/>
    </source>
</evidence>
<evidence type="ECO:0000313" key="2">
    <source>
        <dbReference type="Proteomes" id="UP001054837"/>
    </source>
</evidence>
<gene>
    <name evidence="1" type="ORF">CDAR_173311</name>
</gene>
<reference evidence="1 2" key="1">
    <citation type="submission" date="2021-06" db="EMBL/GenBank/DDBJ databases">
        <title>Caerostris darwini draft genome.</title>
        <authorList>
            <person name="Kono N."/>
            <person name="Arakawa K."/>
        </authorList>
    </citation>
    <scope>NUCLEOTIDE SEQUENCE [LARGE SCALE GENOMIC DNA]</scope>
</reference>
<evidence type="ECO:0008006" key="3">
    <source>
        <dbReference type="Google" id="ProtNLM"/>
    </source>
</evidence>
<dbReference type="Proteomes" id="UP001054837">
    <property type="component" value="Unassembled WGS sequence"/>
</dbReference>
<organism evidence="1 2">
    <name type="scientific">Caerostris darwini</name>
    <dbReference type="NCBI Taxonomy" id="1538125"/>
    <lineage>
        <taxon>Eukaryota</taxon>
        <taxon>Metazoa</taxon>
        <taxon>Ecdysozoa</taxon>
        <taxon>Arthropoda</taxon>
        <taxon>Chelicerata</taxon>
        <taxon>Arachnida</taxon>
        <taxon>Araneae</taxon>
        <taxon>Araneomorphae</taxon>
        <taxon>Entelegynae</taxon>
        <taxon>Araneoidea</taxon>
        <taxon>Araneidae</taxon>
        <taxon>Caerostris</taxon>
    </lineage>
</organism>
<dbReference type="AlphaFoldDB" id="A0AAV4V0S0"/>
<keyword evidence="2" id="KW-1185">Reference proteome</keyword>
<sequence length="102" mass="11963">MIIASPVMKHFPLERRRAPLRDKMRCRTVSETSDSECYSWILAMHLISGDMHSLIRIFIKNDHALNDCPDKLLTFFDLLNLFRFQKSIEINGVSHALAFWLQ</sequence>
<protein>
    <recommendedName>
        <fullName evidence="3">Ycf2</fullName>
    </recommendedName>
</protein>
<proteinExistence type="predicted"/>
<accession>A0AAV4V0S0</accession>
<comment type="caution">
    <text evidence="1">The sequence shown here is derived from an EMBL/GenBank/DDBJ whole genome shotgun (WGS) entry which is preliminary data.</text>
</comment>
<name>A0AAV4V0S0_9ARAC</name>